<dbReference type="AlphaFoldDB" id="A0A0R1WHS0"/>
<evidence type="ECO:0000256" key="8">
    <source>
        <dbReference type="SAM" id="Phobius"/>
    </source>
</evidence>
<keyword evidence="10" id="KW-0328">Glycosyltransferase</keyword>
<proteinExistence type="inferred from homology"/>
<dbReference type="STRING" id="1423774.FD31_GL001297"/>
<keyword evidence="5 8" id="KW-0812">Transmembrane</keyword>
<keyword evidence="6 8" id="KW-1133">Transmembrane helix</keyword>
<protein>
    <submittedName>
        <fullName evidence="10">Galactosyltransferase</fullName>
    </submittedName>
</protein>
<gene>
    <name evidence="10" type="ORF">FD31_GL001297</name>
</gene>
<feature type="transmembrane region" description="Helical" evidence="8">
    <location>
        <begin position="42"/>
        <end position="62"/>
    </location>
</feature>
<reference evidence="10 11" key="1">
    <citation type="journal article" date="2015" name="Genome Announc.">
        <title>Expanding the biotechnology potential of lactobacilli through comparative genomics of 213 strains and associated genera.</title>
        <authorList>
            <person name="Sun Z."/>
            <person name="Harris H.M."/>
            <person name="McCann A."/>
            <person name="Guo C."/>
            <person name="Argimon S."/>
            <person name="Zhang W."/>
            <person name="Yang X."/>
            <person name="Jeffery I.B."/>
            <person name="Cooney J.C."/>
            <person name="Kagawa T.F."/>
            <person name="Liu W."/>
            <person name="Song Y."/>
            <person name="Salvetti E."/>
            <person name="Wrobel A."/>
            <person name="Rasinkangas P."/>
            <person name="Parkhill J."/>
            <person name="Rea M.C."/>
            <person name="O'Sullivan O."/>
            <person name="Ritari J."/>
            <person name="Douillard F.P."/>
            <person name="Paul Ross R."/>
            <person name="Yang R."/>
            <person name="Briner A.E."/>
            <person name="Felis G.E."/>
            <person name="de Vos W.M."/>
            <person name="Barrangou R."/>
            <person name="Klaenhammer T.R."/>
            <person name="Caufield P.W."/>
            <person name="Cui Y."/>
            <person name="Zhang H."/>
            <person name="O'Toole P.W."/>
        </authorList>
    </citation>
    <scope>NUCLEOTIDE SEQUENCE [LARGE SCALE GENOMIC DNA]</scope>
    <source>
        <strain evidence="10 11">DSM 16982</strain>
    </source>
</reference>
<comment type="caution">
    <text evidence="10">The sequence shown here is derived from an EMBL/GenBank/DDBJ whole genome shotgun (WGS) entry which is preliminary data.</text>
</comment>
<evidence type="ECO:0000313" key="11">
    <source>
        <dbReference type="Proteomes" id="UP000051302"/>
    </source>
</evidence>
<evidence type="ECO:0000256" key="6">
    <source>
        <dbReference type="ARBA" id="ARBA00022989"/>
    </source>
</evidence>
<comment type="similarity">
    <text evidence="2">Belongs to the bacterial sugar transferase family.</text>
</comment>
<evidence type="ECO:0000256" key="5">
    <source>
        <dbReference type="ARBA" id="ARBA00022692"/>
    </source>
</evidence>
<evidence type="ECO:0000256" key="7">
    <source>
        <dbReference type="ARBA" id="ARBA00023136"/>
    </source>
</evidence>
<evidence type="ECO:0000259" key="9">
    <source>
        <dbReference type="Pfam" id="PF02397"/>
    </source>
</evidence>
<evidence type="ECO:0000256" key="2">
    <source>
        <dbReference type="ARBA" id="ARBA00006464"/>
    </source>
</evidence>
<dbReference type="PATRIC" id="fig|1423774.3.peg.1348"/>
<comment type="subcellular location">
    <subcellularLocation>
        <location evidence="1">Cell membrane</location>
    </subcellularLocation>
</comment>
<dbReference type="Pfam" id="PF02397">
    <property type="entry name" value="Bac_transf"/>
    <property type="match status" value="1"/>
</dbReference>
<evidence type="ECO:0000313" key="10">
    <source>
        <dbReference type="EMBL" id="KRM15289.1"/>
    </source>
</evidence>
<keyword evidence="11" id="KW-1185">Reference proteome</keyword>
<keyword evidence="7 8" id="KW-0472">Membrane</keyword>
<keyword evidence="3" id="KW-1003">Cell membrane</keyword>
<dbReference type="GO" id="GO:0016757">
    <property type="term" value="F:glycosyltransferase activity"/>
    <property type="evidence" value="ECO:0007669"/>
    <property type="project" value="UniProtKB-KW"/>
</dbReference>
<dbReference type="GO" id="GO:0005886">
    <property type="term" value="C:plasma membrane"/>
    <property type="evidence" value="ECO:0007669"/>
    <property type="project" value="UniProtKB-SubCell"/>
</dbReference>
<keyword evidence="4 10" id="KW-0808">Transferase</keyword>
<feature type="domain" description="Bacterial sugar transferase" evidence="9">
    <location>
        <begin position="37"/>
        <end position="228"/>
    </location>
</feature>
<dbReference type="PANTHER" id="PTHR30576">
    <property type="entry name" value="COLANIC BIOSYNTHESIS UDP-GLUCOSE LIPID CARRIER TRANSFERASE"/>
    <property type="match status" value="1"/>
</dbReference>
<dbReference type="Proteomes" id="UP000051302">
    <property type="component" value="Unassembled WGS sequence"/>
</dbReference>
<dbReference type="EMBL" id="AZFV01000024">
    <property type="protein sequence ID" value="KRM15289.1"/>
    <property type="molecule type" value="Genomic_DNA"/>
</dbReference>
<evidence type="ECO:0000256" key="3">
    <source>
        <dbReference type="ARBA" id="ARBA00022475"/>
    </source>
</evidence>
<dbReference type="PANTHER" id="PTHR30576:SF4">
    <property type="entry name" value="UNDECAPRENYL-PHOSPHATE GALACTOSE PHOSPHOTRANSFERASE"/>
    <property type="match status" value="1"/>
</dbReference>
<sequence length="234" mass="26906">MFSEGEATNMEMEGKRSHIVSNETGSFSNHYIYRISKRSADILISLCALVFLSPIFLLVWILDTFSISNRGPVFYRQIRVGYHGKKFGMYKFRSMVVGAEQKLYKNEKMYKEYVANNYKLEPDNDPRITKLGQFLRKSSIDEIPQFINILFGDMSIVGPRPVIEPELSEYSDVNKLLSIKPGAMGLWQASGRSNIGYPERASIEMTYVDDCSFFLDIKIIFMNVFNIFRGKGAY</sequence>
<evidence type="ECO:0000256" key="4">
    <source>
        <dbReference type="ARBA" id="ARBA00022679"/>
    </source>
</evidence>
<organism evidence="10 11">
    <name type="scientific">Companilactobacillus nantensis DSM 16982</name>
    <dbReference type="NCBI Taxonomy" id="1423774"/>
    <lineage>
        <taxon>Bacteria</taxon>
        <taxon>Bacillati</taxon>
        <taxon>Bacillota</taxon>
        <taxon>Bacilli</taxon>
        <taxon>Lactobacillales</taxon>
        <taxon>Lactobacillaceae</taxon>
        <taxon>Companilactobacillus</taxon>
    </lineage>
</organism>
<name>A0A0R1WHS0_9LACO</name>
<accession>A0A0R1WHS0</accession>
<dbReference type="GO" id="GO:0016780">
    <property type="term" value="F:phosphotransferase activity, for other substituted phosphate groups"/>
    <property type="evidence" value="ECO:0007669"/>
    <property type="project" value="TreeGrafter"/>
</dbReference>
<evidence type="ECO:0000256" key="1">
    <source>
        <dbReference type="ARBA" id="ARBA00004236"/>
    </source>
</evidence>
<dbReference type="InterPro" id="IPR003362">
    <property type="entry name" value="Bact_transf"/>
</dbReference>